<dbReference type="PANTHER" id="PTHR48435:SF1">
    <property type="entry name" value="POLYPROTEIN"/>
    <property type="match status" value="1"/>
</dbReference>
<protein>
    <submittedName>
        <fullName evidence="1">Uncharacterized protein</fullName>
    </submittedName>
</protein>
<sequence length="130" mass="14880">MPLEWITNYEKAFQNTTPDIASDTKYVKQRDGSIKTIYEDVEKSEVSSGTPPVFQSLMIQPVTFEDDIMIHSFQDDGSSVYIDKINGHFIWDVDPNISNANYDCINCLKTHKAACKPFQKPYKPDDPNRP</sequence>
<comment type="caution">
    <text evidence="1">The sequence shown here is derived from an EMBL/GenBank/DDBJ whole genome shotgun (WGS) entry which is preliminary data.</text>
</comment>
<name>A0AAD9TU38_9ROSI</name>
<accession>A0AAD9TU38</accession>
<dbReference type="InterPro" id="IPR053098">
    <property type="entry name" value="Petuviruses_polyprotein"/>
</dbReference>
<dbReference type="PANTHER" id="PTHR48435">
    <property type="entry name" value="POLYPROTEIN"/>
    <property type="match status" value="1"/>
</dbReference>
<keyword evidence="2" id="KW-1185">Reference proteome</keyword>
<dbReference type="EMBL" id="JANJYI010000007">
    <property type="protein sequence ID" value="KAK2641953.1"/>
    <property type="molecule type" value="Genomic_DNA"/>
</dbReference>
<dbReference type="Proteomes" id="UP001280121">
    <property type="component" value="Unassembled WGS sequence"/>
</dbReference>
<proteinExistence type="predicted"/>
<evidence type="ECO:0000313" key="2">
    <source>
        <dbReference type="Proteomes" id="UP001280121"/>
    </source>
</evidence>
<reference evidence="1" key="1">
    <citation type="journal article" date="2023" name="Plant J.">
        <title>Genome sequences and population genomics provide insights into the demographic history, inbreeding, and mutation load of two 'living fossil' tree species of Dipteronia.</title>
        <authorList>
            <person name="Feng Y."/>
            <person name="Comes H.P."/>
            <person name="Chen J."/>
            <person name="Zhu S."/>
            <person name="Lu R."/>
            <person name="Zhang X."/>
            <person name="Li P."/>
            <person name="Qiu J."/>
            <person name="Olsen K.M."/>
            <person name="Qiu Y."/>
        </authorList>
    </citation>
    <scope>NUCLEOTIDE SEQUENCE</scope>
    <source>
        <strain evidence="1">KIB01</strain>
    </source>
</reference>
<organism evidence="1 2">
    <name type="scientific">Dipteronia dyeriana</name>
    <dbReference type="NCBI Taxonomy" id="168575"/>
    <lineage>
        <taxon>Eukaryota</taxon>
        <taxon>Viridiplantae</taxon>
        <taxon>Streptophyta</taxon>
        <taxon>Embryophyta</taxon>
        <taxon>Tracheophyta</taxon>
        <taxon>Spermatophyta</taxon>
        <taxon>Magnoliopsida</taxon>
        <taxon>eudicotyledons</taxon>
        <taxon>Gunneridae</taxon>
        <taxon>Pentapetalae</taxon>
        <taxon>rosids</taxon>
        <taxon>malvids</taxon>
        <taxon>Sapindales</taxon>
        <taxon>Sapindaceae</taxon>
        <taxon>Hippocastanoideae</taxon>
        <taxon>Acereae</taxon>
        <taxon>Dipteronia</taxon>
    </lineage>
</organism>
<gene>
    <name evidence="1" type="ORF">Ddye_023716</name>
</gene>
<dbReference type="AlphaFoldDB" id="A0AAD9TU38"/>
<evidence type="ECO:0000313" key="1">
    <source>
        <dbReference type="EMBL" id="KAK2641953.1"/>
    </source>
</evidence>